<dbReference type="AlphaFoldDB" id="A0A8H7RJY8"/>
<dbReference type="GO" id="GO:0051260">
    <property type="term" value="P:protein homooligomerization"/>
    <property type="evidence" value="ECO:0007669"/>
    <property type="project" value="InterPro"/>
</dbReference>
<dbReference type="PANTHER" id="PTHR11145:SF8">
    <property type="entry name" value="RE57120P"/>
    <property type="match status" value="1"/>
</dbReference>
<dbReference type="PANTHER" id="PTHR11145">
    <property type="entry name" value="BTB/POZ DOMAIN-CONTAINING ADAPTER FOR CUL3-MEDIATED RHOA DEGRADATION PROTEIN FAMILY MEMBER"/>
    <property type="match status" value="1"/>
</dbReference>
<dbReference type="InterPro" id="IPR045068">
    <property type="entry name" value="BACURD1-3"/>
</dbReference>
<reference evidence="2" key="1">
    <citation type="submission" date="2020-12" db="EMBL/GenBank/DDBJ databases">
        <title>Metabolic potential, ecology and presence of endohyphal bacteria is reflected in genomic diversity of Mucoromycotina.</title>
        <authorList>
            <person name="Muszewska A."/>
            <person name="Okrasinska A."/>
            <person name="Steczkiewicz K."/>
            <person name="Drgas O."/>
            <person name="Orlowska M."/>
            <person name="Perlinska-Lenart U."/>
            <person name="Aleksandrzak-Piekarczyk T."/>
            <person name="Szatraj K."/>
            <person name="Zielenkiewicz U."/>
            <person name="Pilsyk S."/>
            <person name="Malc E."/>
            <person name="Mieczkowski P."/>
            <person name="Kruszewska J.S."/>
            <person name="Biernat P."/>
            <person name="Pawlowska J."/>
        </authorList>
    </citation>
    <scope>NUCLEOTIDE SEQUENCE</scope>
    <source>
        <strain evidence="2">CBS 226.32</strain>
    </source>
</reference>
<dbReference type="Pfam" id="PF02214">
    <property type="entry name" value="BTB_2"/>
    <property type="match status" value="1"/>
</dbReference>
<comment type="caution">
    <text evidence="2">The sequence shown here is derived from an EMBL/GenBank/DDBJ whole genome shotgun (WGS) entry which is preliminary data.</text>
</comment>
<dbReference type="Proteomes" id="UP000650833">
    <property type="component" value="Unassembled WGS sequence"/>
</dbReference>
<proteinExistence type="predicted"/>
<dbReference type="InterPro" id="IPR011333">
    <property type="entry name" value="SKP1/BTB/POZ_sf"/>
</dbReference>
<dbReference type="OrthoDB" id="2414723at2759"/>
<dbReference type="SUPFAM" id="SSF54695">
    <property type="entry name" value="POZ domain"/>
    <property type="match status" value="1"/>
</dbReference>
<dbReference type="SMART" id="SM00225">
    <property type="entry name" value="BTB"/>
    <property type="match status" value="1"/>
</dbReference>
<name>A0A8H7RJY8_9FUNG</name>
<protein>
    <recommendedName>
        <fullName evidence="1">BTB domain-containing protein</fullName>
    </recommendedName>
</protein>
<dbReference type="InterPro" id="IPR000210">
    <property type="entry name" value="BTB/POZ_dom"/>
</dbReference>
<keyword evidence="3" id="KW-1185">Reference proteome</keyword>
<feature type="domain" description="BTB" evidence="1">
    <location>
        <begin position="5"/>
        <end position="108"/>
    </location>
</feature>
<organism evidence="2 3">
    <name type="scientific">Mucor plumbeus</name>
    <dbReference type="NCBI Taxonomy" id="97098"/>
    <lineage>
        <taxon>Eukaryota</taxon>
        <taxon>Fungi</taxon>
        <taxon>Fungi incertae sedis</taxon>
        <taxon>Mucoromycota</taxon>
        <taxon>Mucoromycotina</taxon>
        <taxon>Mucoromycetes</taxon>
        <taxon>Mucorales</taxon>
        <taxon>Mucorineae</taxon>
        <taxon>Mucoraceae</taxon>
        <taxon>Mucor</taxon>
    </lineage>
</organism>
<dbReference type="EMBL" id="JAEPRC010000073">
    <property type="protein sequence ID" value="KAG2211018.1"/>
    <property type="molecule type" value="Genomic_DNA"/>
</dbReference>
<evidence type="ECO:0000259" key="1">
    <source>
        <dbReference type="SMART" id="SM00225"/>
    </source>
</evidence>
<evidence type="ECO:0000313" key="2">
    <source>
        <dbReference type="EMBL" id="KAG2211018.1"/>
    </source>
</evidence>
<gene>
    <name evidence="2" type="ORF">INT46_010925</name>
</gene>
<dbReference type="InterPro" id="IPR003131">
    <property type="entry name" value="T1-type_BTB"/>
</dbReference>
<dbReference type="Gene3D" id="3.30.710.10">
    <property type="entry name" value="Potassium Channel Kv1.1, Chain A"/>
    <property type="match status" value="1"/>
</dbReference>
<accession>A0A8H7RJY8</accession>
<sequence>MNNLKLIRLDVGGEKFITYYETLKQSAYFRELILNKKAKGAMVTGKEENQEFFIDRDGDAFQNIMHYLRTYDIQEKNKEKLQILECEAEFYGFYDMVKQLNQLIAKYNQCYYVKEMPSAFEEMNTSKTIRFFKDQQSIVASYKYMNLDEKKYTYKLVFASPKE</sequence>
<evidence type="ECO:0000313" key="3">
    <source>
        <dbReference type="Proteomes" id="UP000650833"/>
    </source>
</evidence>